<comment type="caution">
    <text evidence="8">The sequence shown here is derived from an EMBL/GenBank/DDBJ whole genome shotgun (WGS) entry which is preliminary data.</text>
</comment>
<evidence type="ECO:0000256" key="2">
    <source>
        <dbReference type="ARBA" id="ARBA00022475"/>
    </source>
</evidence>
<evidence type="ECO:0000313" key="8">
    <source>
        <dbReference type="EMBL" id="PIZ42792.1"/>
    </source>
</evidence>
<organism evidence="8 9">
    <name type="scientific">candidate division WWE3 bacterium CG_4_10_14_0_2_um_filter_42_7</name>
    <dbReference type="NCBI Taxonomy" id="1975073"/>
    <lineage>
        <taxon>Bacteria</taxon>
        <taxon>Katanobacteria</taxon>
    </lineage>
</organism>
<dbReference type="PANTHER" id="PTHR30619:SF7">
    <property type="entry name" value="BETA-LACTAMASE DOMAIN PROTEIN"/>
    <property type="match status" value="1"/>
</dbReference>
<comment type="subcellular location">
    <subcellularLocation>
        <location evidence="1">Cell membrane</location>
        <topology evidence="1">Multi-pass membrane protein</topology>
    </subcellularLocation>
</comment>
<name>A0A2M7TC39_UNCKA</name>
<evidence type="ECO:0000259" key="7">
    <source>
        <dbReference type="Pfam" id="PF03772"/>
    </source>
</evidence>
<feature type="transmembrane region" description="Helical" evidence="6">
    <location>
        <begin position="193"/>
        <end position="213"/>
    </location>
</feature>
<evidence type="ECO:0000313" key="9">
    <source>
        <dbReference type="Proteomes" id="UP000229915"/>
    </source>
</evidence>
<dbReference type="Pfam" id="PF03772">
    <property type="entry name" value="Competence"/>
    <property type="match status" value="1"/>
</dbReference>
<dbReference type="InterPro" id="IPR052159">
    <property type="entry name" value="Competence_DNA_uptake"/>
</dbReference>
<dbReference type="PANTHER" id="PTHR30619">
    <property type="entry name" value="DNA INTERNALIZATION/COMPETENCE PROTEIN COMEC/REC2"/>
    <property type="match status" value="1"/>
</dbReference>
<feature type="transmembrane region" description="Helical" evidence="6">
    <location>
        <begin position="261"/>
        <end position="280"/>
    </location>
</feature>
<dbReference type="GO" id="GO:0005886">
    <property type="term" value="C:plasma membrane"/>
    <property type="evidence" value="ECO:0007669"/>
    <property type="project" value="UniProtKB-SubCell"/>
</dbReference>
<keyword evidence="3 6" id="KW-0812">Transmembrane</keyword>
<feature type="transmembrane region" description="Helical" evidence="6">
    <location>
        <begin position="320"/>
        <end position="342"/>
    </location>
</feature>
<protein>
    <recommendedName>
        <fullName evidence="7">ComEC/Rec2-related protein domain-containing protein</fullName>
    </recommendedName>
</protein>
<feature type="transmembrane region" description="Helical" evidence="6">
    <location>
        <begin position="289"/>
        <end position="308"/>
    </location>
</feature>
<gene>
    <name evidence="8" type="ORF">COY33_02620</name>
</gene>
<sequence>MRTKLISLLPYVALCFFAFSIWYLLFVKENNKLPDPPATISLSGTLLEEPYTKGQSQYFKFKRVTVAARIYPKYHYGDSLLIEGKLKEKAFLSYPKISILENQSLSPIANFTKKLTNTRLRLEQKISGNFPEPQASLLSGIVLGSKRGLPENFNDALRRTGTLHIVVVSGFNISLIAGLIVSLTKPMGRKLSFVLSIVGVLAYVLMVGAEAPVRRAGIMGLIAILGSFVGRPRAVLLSLIVSSYIMLLLDPLIIFDIGFQLTFLATFSIILLSPIILSFFKTTSGLTEAFATSLSAQLLVWPVIAANFKQVSFLSPLVNLFISPIIGGVTYGGILFLVLNSFSSLLSRLLSYILWVPLTYFVFMVERFSAFKFMSFNISGISTLLVIIYYYFVGVFIYTFRRRIDKVRAKMAV</sequence>
<accession>A0A2M7TC39</accession>
<feature type="transmembrane region" description="Helical" evidence="6">
    <location>
        <begin position="162"/>
        <end position="181"/>
    </location>
</feature>
<reference evidence="9" key="1">
    <citation type="submission" date="2017-09" db="EMBL/GenBank/DDBJ databases">
        <title>Depth-based differentiation of microbial function through sediment-hosted aquifers and enrichment of novel symbionts in the deep terrestrial subsurface.</title>
        <authorList>
            <person name="Probst A.J."/>
            <person name="Ladd B."/>
            <person name="Jarett J.K."/>
            <person name="Geller-Mcgrath D.E."/>
            <person name="Sieber C.M.K."/>
            <person name="Emerson J.B."/>
            <person name="Anantharaman K."/>
            <person name="Thomas B.C."/>
            <person name="Malmstrom R."/>
            <person name="Stieglmeier M."/>
            <person name="Klingl A."/>
            <person name="Woyke T."/>
            <person name="Ryan C.M."/>
            <person name="Banfield J.F."/>
        </authorList>
    </citation>
    <scope>NUCLEOTIDE SEQUENCE [LARGE SCALE GENOMIC DNA]</scope>
</reference>
<keyword evidence="2" id="KW-1003">Cell membrane</keyword>
<feature type="transmembrane region" description="Helical" evidence="6">
    <location>
        <begin position="349"/>
        <end position="370"/>
    </location>
</feature>
<proteinExistence type="predicted"/>
<evidence type="ECO:0000256" key="3">
    <source>
        <dbReference type="ARBA" id="ARBA00022692"/>
    </source>
</evidence>
<keyword evidence="5 6" id="KW-0472">Membrane</keyword>
<dbReference type="InterPro" id="IPR004477">
    <property type="entry name" value="ComEC_N"/>
</dbReference>
<dbReference type="EMBL" id="PFNK01000071">
    <property type="protein sequence ID" value="PIZ42792.1"/>
    <property type="molecule type" value="Genomic_DNA"/>
</dbReference>
<feature type="transmembrane region" description="Helical" evidence="6">
    <location>
        <begin position="6"/>
        <end position="26"/>
    </location>
</feature>
<dbReference type="Proteomes" id="UP000229915">
    <property type="component" value="Unassembled WGS sequence"/>
</dbReference>
<feature type="transmembrane region" description="Helical" evidence="6">
    <location>
        <begin position="234"/>
        <end position="255"/>
    </location>
</feature>
<feature type="transmembrane region" description="Helical" evidence="6">
    <location>
        <begin position="376"/>
        <end position="400"/>
    </location>
</feature>
<evidence type="ECO:0000256" key="6">
    <source>
        <dbReference type="SAM" id="Phobius"/>
    </source>
</evidence>
<dbReference type="NCBIfam" id="TIGR00360">
    <property type="entry name" value="ComEC_N-term"/>
    <property type="match status" value="1"/>
</dbReference>
<feature type="domain" description="ComEC/Rec2-related protein" evidence="7">
    <location>
        <begin position="141"/>
        <end position="402"/>
    </location>
</feature>
<evidence type="ECO:0000256" key="5">
    <source>
        <dbReference type="ARBA" id="ARBA00023136"/>
    </source>
</evidence>
<evidence type="ECO:0000256" key="4">
    <source>
        <dbReference type="ARBA" id="ARBA00022989"/>
    </source>
</evidence>
<dbReference type="AlphaFoldDB" id="A0A2M7TC39"/>
<evidence type="ECO:0000256" key="1">
    <source>
        <dbReference type="ARBA" id="ARBA00004651"/>
    </source>
</evidence>
<keyword evidence="4 6" id="KW-1133">Transmembrane helix</keyword>